<dbReference type="SUPFAM" id="SSF53448">
    <property type="entry name" value="Nucleotide-diphospho-sugar transferases"/>
    <property type="match status" value="1"/>
</dbReference>
<evidence type="ECO:0000256" key="5">
    <source>
        <dbReference type="ARBA" id="ARBA00022679"/>
    </source>
</evidence>
<reference evidence="10 13" key="1">
    <citation type="submission" date="2016-04" db="EMBL/GenBank/DDBJ databases">
        <authorList>
            <person name="Evans L.H."/>
            <person name="Alamgir A."/>
            <person name="Owens N."/>
            <person name="Weber N.D."/>
            <person name="Virtaneva K."/>
            <person name="Barbian K."/>
            <person name="Babar A."/>
            <person name="Rosenke K."/>
        </authorList>
    </citation>
    <scope>NUCLEOTIDE SEQUENCE [LARGE SCALE GENOMIC DNA]</scope>
    <source>
        <strain evidence="10">S5</strain>
        <strain evidence="13">S5(T) (JCM 30642 \VKM B-2941)</strain>
    </source>
</reference>
<comment type="pathway">
    <text evidence="2">Lipid metabolism; sphingolipid metabolism.</text>
</comment>
<gene>
    <name evidence="11" type="ORF">CPM_0371</name>
    <name evidence="10" type="ORF">CSP5_0399</name>
</gene>
<dbReference type="KEGG" id="cdiv:CPM_0371"/>
<keyword evidence="5 10" id="KW-0808">Transferase</keyword>
<dbReference type="EMBL" id="LT671858">
    <property type="protein sequence ID" value="SIM41026.1"/>
    <property type="molecule type" value="Genomic_DNA"/>
</dbReference>
<dbReference type="InterPro" id="IPR029044">
    <property type="entry name" value="Nucleotide-diphossugar_trans"/>
</dbReference>
<feature type="transmembrane region" description="Helical" evidence="9">
    <location>
        <begin position="324"/>
        <end position="344"/>
    </location>
</feature>
<reference evidence="12" key="3">
    <citation type="submission" date="2016-06" db="EMBL/GenBank/DDBJ databases">
        <authorList>
            <person name="Toshchakov V.S."/>
        </authorList>
    </citation>
    <scope>NUCLEOTIDE SEQUENCE [LARGE SCALE GENOMIC DNA]</scope>
    <source>
        <strain>PM4 (JCM 30641</strain>
        <strain evidence="12">\VKM B-2940)</strain>
    </source>
</reference>
<organism evidence="10 13">
    <name type="scientific">Cuniculiplasma divulgatum</name>
    <dbReference type="NCBI Taxonomy" id="1673428"/>
    <lineage>
        <taxon>Archaea</taxon>
        <taxon>Methanobacteriati</taxon>
        <taxon>Thermoplasmatota</taxon>
        <taxon>Thermoplasmata</taxon>
        <taxon>Thermoplasmatales</taxon>
        <taxon>Cuniculiplasmataceae</taxon>
        <taxon>Cuniculiplasma</taxon>
    </lineage>
</organism>
<evidence type="ECO:0000256" key="9">
    <source>
        <dbReference type="SAM" id="Phobius"/>
    </source>
</evidence>
<reference evidence="11" key="2">
    <citation type="submission" date="2016-06" db="EMBL/GenBank/DDBJ databases">
        <authorList>
            <person name="Olsen C.W."/>
            <person name="Carey S."/>
            <person name="Hinshaw L."/>
            <person name="Karasin A.I."/>
        </authorList>
    </citation>
    <scope>NUCLEOTIDE SEQUENCE [LARGE SCALE GENOMIC DNA]</scope>
    <source>
        <strain evidence="11">PM4</strain>
    </source>
</reference>
<dbReference type="STRING" id="1673428.CPM_0371"/>
<keyword evidence="4" id="KW-0328">Glycosyltransferase</keyword>
<dbReference type="PANTHER" id="PTHR12726:SF0">
    <property type="entry name" value="CERAMIDE GLUCOSYLTRANSFERASE"/>
    <property type="match status" value="1"/>
</dbReference>
<feature type="transmembrane region" description="Helical" evidence="9">
    <location>
        <begin position="12"/>
        <end position="31"/>
    </location>
</feature>
<accession>A0A1N5SY67</accession>
<evidence type="ECO:0000313" key="11">
    <source>
        <dbReference type="EMBL" id="SJK84256.1"/>
    </source>
</evidence>
<evidence type="ECO:0000256" key="7">
    <source>
        <dbReference type="ARBA" id="ARBA00022989"/>
    </source>
</evidence>
<dbReference type="GO" id="GO:0006679">
    <property type="term" value="P:glucosylceramide biosynthetic process"/>
    <property type="evidence" value="ECO:0007669"/>
    <property type="project" value="TreeGrafter"/>
</dbReference>
<evidence type="ECO:0000313" key="10">
    <source>
        <dbReference type="EMBL" id="SIM41026.1"/>
    </source>
</evidence>
<evidence type="ECO:0000256" key="8">
    <source>
        <dbReference type="ARBA" id="ARBA00023136"/>
    </source>
</evidence>
<keyword evidence="8 9" id="KW-0472">Membrane</keyword>
<dbReference type="PANTHER" id="PTHR12726">
    <property type="entry name" value="CERAMIDE GLUCOSYLTRANSFERASE"/>
    <property type="match status" value="1"/>
</dbReference>
<dbReference type="OrthoDB" id="27596at2157"/>
<dbReference type="EMBL" id="LT719092">
    <property type="protein sequence ID" value="SJK84256.1"/>
    <property type="molecule type" value="Genomic_DNA"/>
</dbReference>
<name>A0A1N5SY67_9ARCH</name>
<dbReference type="InterPro" id="IPR025993">
    <property type="entry name" value="Ceramide_glucosylTrfase"/>
</dbReference>
<proteinExistence type="predicted"/>
<evidence type="ECO:0000313" key="12">
    <source>
        <dbReference type="Proteomes" id="UP000187822"/>
    </source>
</evidence>
<comment type="pathway">
    <text evidence="3">Sphingolipid metabolism.</text>
</comment>
<evidence type="ECO:0000256" key="3">
    <source>
        <dbReference type="ARBA" id="ARBA00004991"/>
    </source>
</evidence>
<dbReference type="Gene3D" id="3.90.550.10">
    <property type="entry name" value="Spore Coat Polysaccharide Biosynthesis Protein SpsA, Chain A"/>
    <property type="match status" value="1"/>
</dbReference>
<dbReference type="GeneID" id="41587702"/>
<keyword evidence="6 9" id="KW-0812">Transmembrane</keyword>
<dbReference type="AlphaFoldDB" id="A0A1N5SY67"/>
<dbReference type="RefSeq" id="WP_021789133.1">
    <property type="nucleotide sequence ID" value="NZ_LT671858.1"/>
</dbReference>
<keyword evidence="12" id="KW-1185">Reference proteome</keyword>
<evidence type="ECO:0000256" key="1">
    <source>
        <dbReference type="ARBA" id="ARBA00004141"/>
    </source>
</evidence>
<evidence type="ECO:0000256" key="6">
    <source>
        <dbReference type="ARBA" id="ARBA00022692"/>
    </source>
</evidence>
<dbReference type="GO" id="GO:0008120">
    <property type="term" value="F:ceramide glucosyltransferase activity"/>
    <property type="evidence" value="ECO:0007669"/>
    <property type="project" value="TreeGrafter"/>
</dbReference>
<sequence>MTQLILDYLIEGIYYFILALIVLIFLSQLYLSLPRKFRKKYIGTPDFKTLVILPCKGVDYTLDENLKSLKDQSYGNYKIMAVIDSEDDPATDHIRSNGIEYVINECQSGGSGKVRAIATALRKFDDYDAYVIVDSDVLADRNWLLNLLRPLIDESNGISTTFPYFEPKNGFWSKFKTAWGFVGVGMMQSDITVFGWGGSLAFRKGLFDEKSLNDFAEAVSDDMAITDLCRAREKKVAYVPESVVTINSPDDWHVFREWSIRQTSLLLSKSRNAYYIGILLYGSSALLFIGAILLSVFVSAYFLVLFIPLIMNEIKMFKRLRSKQAIYILVQILLPFFYVWNLVVGSKTKEIAWRGNRYSLYK</sequence>
<dbReference type="Proteomes" id="UP000187822">
    <property type="component" value="Chromosome I"/>
</dbReference>
<evidence type="ECO:0000256" key="2">
    <source>
        <dbReference type="ARBA" id="ARBA00004760"/>
    </source>
</evidence>
<feature type="transmembrane region" description="Helical" evidence="9">
    <location>
        <begin position="278"/>
        <end position="304"/>
    </location>
</feature>
<protein>
    <submittedName>
        <fullName evidence="10">Glycosyltransferase</fullName>
    </submittedName>
</protein>
<dbReference type="GO" id="GO:0016020">
    <property type="term" value="C:membrane"/>
    <property type="evidence" value="ECO:0007669"/>
    <property type="project" value="UniProtKB-SubCell"/>
</dbReference>
<keyword evidence="7 9" id="KW-1133">Transmembrane helix</keyword>
<dbReference type="Proteomes" id="UP000195607">
    <property type="component" value="Chromosome I"/>
</dbReference>
<comment type="subcellular location">
    <subcellularLocation>
        <location evidence="1">Membrane</location>
        <topology evidence="1">Multi-pass membrane protein</topology>
    </subcellularLocation>
</comment>
<evidence type="ECO:0000313" key="13">
    <source>
        <dbReference type="Proteomes" id="UP000195607"/>
    </source>
</evidence>
<dbReference type="Pfam" id="PF13506">
    <property type="entry name" value="Glyco_transf_21"/>
    <property type="match status" value="1"/>
</dbReference>
<evidence type="ECO:0000256" key="4">
    <source>
        <dbReference type="ARBA" id="ARBA00022676"/>
    </source>
</evidence>